<evidence type="ECO:0000313" key="2">
    <source>
        <dbReference type="Proteomes" id="UP000827986"/>
    </source>
</evidence>
<sequence>MKTTLSQVSSSGEWLIYTVLIFPKSSRARGYFHIPYIHVQLQAYCTKLPDDVRERWETFCTNSLGETNKRNTMALVTTCHIHSSSDDEIDFKETGFSQDSSLQQYINLYFFCSVSFDRVSDINFTLNTNESIGVPGICVQQVLIIVDILPYLSRLGFPINILVSHRASFSACFMNVNDNENKYLLLGR</sequence>
<accession>A0A9D3X2G8</accession>
<gene>
    <name evidence="1" type="ORF">KIL84_007259</name>
</gene>
<dbReference type="Proteomes" id="UP000827986">
    <property type="component" value="Unassembled WGS sequence"/>
</dbReference>
<organism evidence="1 2">
    <name type="scientific">Mauremys mutica</name>
    <name type="common">yellowpond turtle</name>
    <dbReference type="NCBI Taxonomy" id="74926"/>
    <lineage>
        <taxon>Eukaryota</taxon>
        <taxon>Metazoa</taxon>
        <taxon>Chordata</taxon>
        <taxon>Craniata</taxon>
        <taxon>Vertebrata</taxon>
        <taxon>Euteleostomi</taxon>
        <taxon>Archelosauria</taxon>
        <taxon>Testudinata</taxon>
        <taxon>Testudines</taxon>
        <taxon>Cryptodira</taxon>
        <taxon>Durocryptodira</taxon>
        <taxon>Testudinoidea</taxon>
        <taxon>Geoemydidae</taxon>
        <taxon>Geoemydinae</taxon>
        <taxon>Mauremys</taxon>
    </lineage>
</organism>
<comment type="caution">
    <text evidence="1">The sequence shown here is derived from an EMBL/GenBank/DDBJ whole genome shotgun (WGS) entry which is preliminary data.</text>
</comment>
<protein>
    <submittedName>
        <fullName evidence="1">Uncharacterized protein</fullName>
    </submittedName>
</protein>
<dbReference type="EMBL" id="JAHDVG010000483">
    <property type="protein sequence ID" value="KAH1171641.1"/>
    <property type="molecule type" value="Genomic_DNA"/>
</dbReference>
<keyword evidence="2" id="KW-1185">Reference proteome</keyword>
<dbReference type="AlphaFoldDB" id="A0A9D3X2G8"/>
<evidence type="ECO:0000313" key="1">
    <source>
        <dbReference type="EMBL" id="KAH1171641.1"/>
    </source>
</evidence>
<reference evidence="1" key="1">
    <citation type="submission" date="2021-09" db="EMBL/GenBank/DDBJ databases">
        <title>The genome of Mauremys mutica provides insights into the evolution of semi-aquatic lifestyle.</title>
        <authorList>
            <person name="Gong S."/>
            <person name="Gao Y."/>
        </authorList>
    </citation>
    <scope>NUCLEOTIDE SEQUENCE</scope>
    <source>
        <strain evidence="1">MM-2020</strain>
        <tissue evidence="1">Muscle</tissue>
    </source>
</reference>
<name>A0A9D3X2G8_9SAUR</name>
<proteinExistence type="predicted"/>